<evidence type="ECO:0000256" key="1">
    <source>
        <dbReference type="SAM" id="Phobius"/>
    </source>
</evidence>
<sequence length="59" mass="6508">MATPETTPHPNRMNHAGGVVTPVTVPLLSVLALTAVFGRDQDRRLASHRALVLLWPLRR</sequence>
<feature type="transmembrane region" description="Helical" evidence="1">
    <location>
        <begin position="20"/>
        <end position="38"/>
    </location>
</feature>
<keyword evidence="1" id="KW-0472">Membrane</keyword>
<accession>A0ABW7VUR2</accession>
<keyword evidence="1" id="KW-0812">Transmembrane</keyword>
<evidence type="ECO:0000313" key="3">
    <source>
        <dbReference type="Proteomes" id="UP001611494"/>
    </source>
</evidence>
<organism evidence="2 3">
    <name type="scientific">Nocardia testacea</name>
    <dbReference type="NCBI Taxonomy" id="248551"/>
    <lineage>
        <taxon>Bacteria</taxon>
        <taxon>Bacillati</taxon>
        <taxon>Actinomycetota</taxon>
        <taxon>Actinomycetes</taxon>
        <taxon>Mycobacteriales</taxon>
        <taxon>Nocardiaceae</taxon>
        <taxon>Nocardia</taxon>
    </lineage>
</organism>
<protein>
    <submittedName>
        <fullName evidence="2">Uncharacterized protein</fullName>
    </submittedName>
</protein>
<keyword evidence="3" id="KW-1185">Reference proteome</keyword>
<evidence type="ECO:0000313" key="2">
    <source>
        <dbReference type="EMBL" id="MFI2228512.1"/>
    </source>
</evidence>
<dbReference type="Proteomes" id="UP001611494">
    <property type="component" value="Unassembled WGS sequence"/>
</dbReference>
<proteinExistence type="predicted"/>
<reference evidence="2 3" key="1">
    <citation type="submission" date="2024-10" db="EMBL/GenBank/DDBJ databases">
        <title>The Natural Products Discovery Center: Release of the First 8490 Sequenced Strains for Exploring Actinobacteria Biosynthetic Diversity.</title>
        <authorList>
            <person name="Kalkreuter E."/>
            <person name="Kautsar S.A."/>
            <person name="Yang D."/>
            <person name="Bader C.D."/>
            <person name="Teijaro C.N."/>
            <person name="Fluegel L."/>
            <person name="Davis C.M."/>
            <person name="Simpson J.R."/>
            <person name="Lauterbach L."/>
            <person name="Steele A.D."/>
            <person name="Gui C."/>
            <person name="Meng S."/>
            <person name="Li G."/>
            <person name="Viehrig K."/>
            <person name="Ye F."/>
            <person name="Su P."/>
            <person name="Kiefer A.F."/>
            <person name="Nichols A."/>
            <person name="Cepeda A.J."/>
            <person name="Yan W."/>
            <person name="Fan B."/>
            <person name="Jiang Y."/>
            <person name="Adhikari A."/>
            <person name="Zheng C.-J."/>
            <person name="Schuster L."/>
            <person name="Cowan T.M."/>
            <person name="Smanski M.J."/>
            <person name="Chevrette M.G."/>
            <person name="De Carvalho L.P.S."/>
            <person name="Shen B."/>
        </authorList>
    </citation>
    <scope>NUCLEOTIDE SEQUENCE [LARGE SCALE GENOMIC DNA]</scope>
    <source>
        <strain evidence="2 3">NPDC019377</strain>
    </source>
</reference>
<name>A0ABW7VUR2_9NOCA</name>
<keyword evidence="1" id="KW-1133">Transmembrane helix</keyword>
<dbReference type="EMBL" id="JBIRYL010000001">
    <property type="protein sequence ID" value="MFI2228512.1"/>
    <property type="molecule type" value="Genomic_DNA"/>
</dbReference>
<dbReference type="RefSeq" id="WP_397058747.1">
    <property type="nucleotide sequence ID" value="NZ_JBIRYL010000001.1"/>
</dbReference>
<gene>
    <name evidence="2" type="ORF">ACH49Z_01500</name>
</gene>
<comment type="caution">
    <text evidence="2">The sequence shown here is derived from an EMBL/GenBank/DDBJ whole genome shotgun (WGS) entry which is preliminary data.</text>
</comment>